<dbReference type="Proteomes" id="UP001501116">
    <property type="component" value="Unassembled WGS sequence"/>
</dbReference>
<feature type="transmembrane region" description="Helical" evidence="8">
    <location>
        <begin position="7"/>
        <end position="33"/>
    </location>
</feature>
<evidence type="ECO:0000256" key="4">
    <source>
        <dbReference type="ARBA" id="ARBA00022692"/>
    </source>
</evidence>
<dbReference type="RefSeq" id="WP_344425942.1">
    <property type="nucleotide sequence ID" value="NZ_BAAANN010000026.1"/>
</dbReference>
<feature type="compositionally biased region" description="Low complexity" evidence="7">
    <location>
        <begin position="524"/>
        <end position="539"/>
    </location>
</feature>
<evidence type="ECO:0000256" key="5">
    <source>
        <dbReference type="ARBA" id="ARBA00022989"/>
    </source>
</evidence>
<feature type="transmembrane region" description="Helical" evidence="8">
    <location>
        <begin position="195"/>
        <end position="214"/>
    </location>
</feature>
<dbReference type="CDD" id="cd17321">
    <property type="entry name" value="MFS_MMR_MDR_like"/>
    <property type="match status" value="1"/>
</dbReference>
<feature type="transmembrane region" description="Helical" evidence="8">
    <location>
        <begin position="299"/>
        <end position="321"/>
    </location>
</feature>
<accession>A0ABP5D7X1</accession>
<gene>
    <name evidence="10" type="ORF">GCM10009754_58750</name>
</gene>
<dbReference type="NCBIfam" id="TIGR00711">
    <property type="entry name" value="efflux_EmrB"/>
    <property type="match status" value="1"/>
</dbReference>
<feature type="transmembrane region" description="Helical" evidence="8">
    <location>
        <begin position="220"/>
        <end position="248"/>
    </location>
</feature>
<comment type="subcellular location">
    <subcellularLocation>
        <location evidence="1">Cell membrane</location>
        <topology evidence="1">Multi-pass membrane protein</topology>
    </subcellularLocation>
</comment>
<evidence type="ECO:0000256" key="3">
    <source>
        <dbReference type="ARBA" id="ARBA00022475"/>
    </source>
</evidence>
<keyword evidence="4 8" id="KW-0812">Transmembrane</keyword>
<dbReference type="SUPFAM" id="SSF103473">
    <property type="entry name" value="MFS general substrate transporter"/>
    <property type="match status" value="1"/>
</dbReference>
<feature type="transmembrane region" description="Helical" evidence="8">
    <location>
        <begin position="268"/>
        <end position="293"/>
    </location>
</feature>
<name>A0ABP5D7X1_9PSEU</name>
<keyword evidence="6 8" id="KW-0472">Membrane</keyword>
<dbReference type="InterPro" id="IPR011701">
    <property type="entry name" value="MFS"/>
</dbReference>
<evidence type="ECO:0000256" key="7">
    <source>
        <dbReference type="SAM" id="MobiDB-lite"/>
    </source>
</evidence>
<feature type="transmembrane region" description="Helical" evidence="8">
    <location>
        <begin position="76"/>
        <end position="95"/>
    </location>
</feature>
<evidence type="ECO:0000313" key="11">
    <source>
        <dbReference type="Proteomes" id="UP001501116"/>
    </source>
</evidence>
<evidence type="ECO:0000256" key="2">
    <source>
        <dbReference type="ARBA" id="ARBA00022448"/>
    </source>
</evidence>
<dbReference type="InterPro" id="IPR020846">
    <property type="entry name" value="MFS_dom"/>
</dbReference>
<reference evidence="11" key="1">
    <citation type="journal article" date="2019" name="Int. J. Syst. Evol. Microbiol.">
        <title>The Global Catalogue of Microorganisms (GCM) 10K type strain sequencing project: providing services to taxonomists for standard genome sequencing and annotation.</title>
        <authorList>
            <consortium name="The Broad Institute Genomics Platform"/>
            <consortium name="The Broad Institute Genome Sequencing Center for Infectious Disease"/>
            <person name="Wu L."/>
            <person name="Ma J."/>
        </authorList>
    </citation>
    <scope>NUCLEOTIDE SEQUENCE [LARGE SCALE GENOMIC DNA]</scope>
    <source>
        <strain evidence="11">JCM 14545</strain>
    </source>
</reference>
<dbReference type="PANTHER" id="PTHR42718:SF42">
    <property type="entry name" value="EXPORT PROTEIN"/>
    <property type="match status" value="1"/>
</dbReference>
<feature type="transmembrane region" description="Helical" evidence="8">
    <location>
        <begin position="498"/>
        <end position="515"/>
    </location>
</feature>
<feature type="transmembrane region" description="Helical" evidence="8">
    <location>
        <begin position="164"/>
        <end position="183"/>
    </location>
</feature>
<keyword evidence="2" id="KW-0813">Transport</keyword>
<protein>
    <submittedName>
        <fullName evidence="10">DHA2 family efflux MFS transporter permease subunit</fullName>
    </submittedName>
</protein>
<feature type="transmembrane region" description="Helical" evidence="8">
    <location>
        <begin position="134"/>
        <end position="152"/>
    </location>
</feature>
<dbReference type="Pfam" id="PF07690">
    <property type="entry name" value="MFS_1"/>
    <property type="match status" value="1"/>
</dbReference>
<feature type="transmembrane region" description="Helical" evidence="8">
    <location>
        <begin position="333"/>
        <end position="353"/>
    </location>
</feature>
<feature type="transmembrane region" description="Helical" evidence="8">
    <location>
        <begin position="45"/>
        <end position="64"/>
    </location>
</feature>
<evidence type="ECO:0000256" key="8">
    <source>
        <dbReference type="SAM" id="Phobius"/>
    </source>
</evidence>
<dbReference type="PRINTS" id="PR01036">
    <property type="entry name" value="TCRTETB"/>
</dbReference>
<dbReference type="InterPro" id="IPR036259">
    <property type="entry name" value="MFS_trans_sf"/>
</dbReference>
<evidence type="ECO:0000259" key="9">
    <source>
        <dbReference type="PROSITE" id="PS50850"/>
    </source>
</evidence>
<keyword evidence="5 8" id="KW-1133">Transmembrane helix</keyword>
<dbReference type="PANTHER" id="PTHR42718">
    <property type="entry name" value="MAJOR FACILITATOR SUPERFAMILY MULTIDRUG TRANSPORTER MFSC"/>
    <property type="match status" value="1"/>
</dbReference>
<proteinExistence type="predicted"/>
<comment type="caution">
    <text evidence="10">The sequence shown here is derived from an EMBL/GenBank/DDBJ whole genome shotgun (WGS) entry which is preliminary data.</text>
</comment>
<feature type="region of interest" description="Disordered" evidence="7">
    <location>
        <begin position="520"/>
        <end position="539"/>
    </location>
</feature>
<feature type="domain" description="Major facilitator superfamily (MFS) profile" evidence="9">
    <location>
        <begin position="10"/>
        <end position="520"/>
    </location>
</feature>
<dbReference type="EMBL" id="BAAANN010000026">
    <property type="protein sequence ID" value="GAA1975531.1"/>
    <property type="molecule type" value="Genomic_DNA"/>
</dbReference>
<keyword evidence="11" id="KW-1185">Reference proteome</keyword>
<dbReference type="Gene3D" id="1.20.1720.10">
    <property type="entry name" value="Multidrug resistance protein D"/>
    <property type="match status" value="1"/>
</dbReference>
<evidence type="ECO:0000256" key="1">
    <source>
        <dbReference type="ARBA" id="ARBA00004651"/>
    </source>
</evidence>
<keyword evidence="3" id="KW-1003">Cell membrane</keyword>
<feature type="transmembrane region" description="Helical" evidence="8">
    <location>
        <begin position="359"/>
        <end position="380"/>
    </location>
</feature>
<evidence type="ECO:0000313" key="10">
    <source>
        <dbReference type="EMBL" id="GAA1975531.1"/>
    </source>
</evidence>
<sequence>MTRPVNPWAALSALCLGFFMILLDTTIVMIAIPAMLRGLGAGLNAVVWVSSVYLLTYAVPMLFTSRLGDRFGPKRVFVAGLVVFTAASLWCGLSGNVEMLIAARAVQGLGAALMTPQTLAFIGHLFPPAKRGGAMGVWGAVAGVASIMGPLLGGVLVDHLGWEWIFYVNVPIGVVTLVMTLLLVPDWQPKHAHSFDLLGIFLSAAGLFCIVFGIQNGQQYHWGTIAGGITVFEMIGAGVVLLVAFVLWQRHNRKEPLIPLRVFGNRNFSAGAATGTALQFGLVGMFVPITIYIQSVAGLSPTMAGLLTAPMSLLSGVAAPLAGRLSDRMSAKYLMMGGLTAMAAGLGVLAWQAQPDTNPWALVPGLCVTGLGMGFIFAPMSNATMSGVERQLAGAASGIYNTARQVGGVLGSAAMGVLLQAQIAGALSSEAEKASSALPPEFRQQFVEGFAGASANEFGASTAPALPPGVPAEVAARIGSVANEVVHNGLTDAAKSSLLLPIGVLLLGVVAAATMKRGTASGHAPQQAPTPTTEPATVS</sequence>
<dbReference type="Gene3D" id="1.20.1250.20">
    <property type="entry name" value="MFS general substrate transporter like domains"/>
    <property type="match status" value="1"/>
</dbReference>
<organism evidence="10 11">
    <name type="scientific">Amycolatopsis minnesotensis</name>
    <dbReference type="NCBI Taxonomy" id="337894"/>
    <lineage>
        <taxon>Bacteria</taxon>
        <taxon>Bacillati</taxon>
        <taxon>Actinomycetota</taxon>
        <taxon>Actinomycetes</taxon>
        <taxon>Pseudonocardiales</taxon>
        <taxon>Pseudonocardiaceae</taxon>
        <taxon>Amycolatopsis</taxon>
    </lineage>
</organism>
<dbReference type="InterPro" id="IPR004638">
    <property type="entry name" value="EmrB-like"/>
</dbReference>
<evidence type="ECO:0000256" key="6">
    <source>
        <dbReference type="ARBA" id="ARBA00023136"/>
    </source>
</evidence>
<dbReference type="PROSITE" id="PS50850">
    <property type="entry name" value="MFS"/>
    <property type="match status" value="1"/>
</dbReference>